<keyword evidence="2" id="KW-1185">Reference proteome</keyword>
<evidence type="ECO:0000313" key="1">
    <source>
        <dbReference type="EMBL" id="CAH2071591.1"/>
    </source>
</evidence>
<reference evidence="1 2" key="1">
    <citation type="submission" date="2022-03" db="EMBL/GenBank/DDBJ databases">
        <authorList>
            <person name="Nunn A."/>
            <person name="Chopra R."/>
            <person name="Nunn A."/>
            <person name="Contreras Garrido A."/>
        </authorList>
    </citation>
    <scope>NUCLEOTIDE SEQUENCE [LARGE SCALE GENOMIC DNA]</scope>
</reference>
<dbReference type="Proteomes" id="UP000836841">
    <property type="component" value="Chromosome 6"/>
</dbReference>
<name>A0AAU9SRH1_THLAR</name>
<proteinExistence type="predicted"/>
<accession>A0AAU9SRH1</accession>
<dbReference type="EMBL" id="OU466862">
    <property type="protein sequence ID" value="CAH2071591.1"/>
    <property type="molecule type" value="Genomic_DNA"/>
</dbReference>
<sequence>MKGLIENYKELEGYSITVNEAQSRDINDGGVGRHSNSDDGRYYSGGCSSAYRTTIVVDMGEA</sequence>
<organism evidence="1 2">
    <name type="scientific">Thlaspi arvense</name>
    <name type="common">Field penny-cress</name>
    <dbReference type="NCBI Taxonomy" id="13288"/>
    <lineage>
        <taxon>Eukaryota</taxon>
        <taxon>Viridiplantae</taxon>
        <taxon>Streptophyta</taxon>
        <taxon>Embryophyta</taxon>
        <taxon>Tracheophyta</taxon>
        <taxon>Spermatophyta</taxon>
        <taxon>Magnoliopsida</taxon>
        <taxon>eudicotyledons</taxon>
        <taxon>Gunneridae</taxon>
        <taxon>Pentapetalae</taxon>
        <taxon>rosids</taxon>
        <taxon>malvids</taxon>
        <taxon>Brassicales</taxon>
        <taxon>Brassicaceae</taxon>
        <taxon>Thlaspideae</taxon>
        <taxon>Thlaspi</taxon>
    </lineage>
</organism>
<gene>
    <name evidence="1" type="ORF">TAV2_LOCUS18776</name>
</gene>
<dbReference type="AlphaFoldDB" id="A0AAU9SRH1"/>
<protein>
    <submittedName>
        <fullName evidence="1">Uncharacterized protein</fullName>
    </submittedName>
</protein>
<evidence type="ECO:0000313" key="2">
    <source>
        <dbReference type="Proteomes" id="UP000836841"/>
    </source>
</evidence>